<dbReference type="CDD" id="cd21134">
    <property type="entry name" value="YTH"/>
    <property type="match status" value="1"/>
</dbReference>
<feature type="compositionally biased region" description="Low complexity" evidence="1">
    <location>
        <begin position="165"/>
        <end position="185"/>
    </location>
</feature>
<gene>
    <name evidence="3" type="ORF">AJ79_05983</name>
</gene>
<dbReference type="Proteomes" id="UP000223968">
    <property type="component" value="Unassembled WGS sequence"/>
</dbReference>
<comment type="caution">
    <text evidence="3">The sequence shown here is derived from an EMBL/GenBank/DDBJ whole genome shotgun (WGS) entry which is preliminary data.</text>
</comment>
<evidence type="ECO:0000259" key="2">
    <source>
        <dbReference type="PROSITE" id="PS50882"/>
    </source>
</evidence>
<feature type="compositionally biased region" description="Basic and acidic residues" evidence="1">
    <location>
        <begin position="562"/>
        <end position="571"/>
    </location>
</feature>
<dbReference type="PANTHER" id="PTHR12357">
    <property type="entry name" value="YTH YT521-B HOMOLOGY DOMAIN-CONTAINING"/>
    <property type="match status" value="1"/>
</dbReference>
<dbReference type="PROSITE" id="PS50882">
    <property type="entry name" value="YTH"/>
    <property type="match status" value="1"/>
</dbReference>
<name>A0A2B7XA21_9EURO</name>
<dbReference type="AlphaFoldDB" id="A0A2B7XA21"/>
<feature type="region of interest" description="Disordered" evidence="1">
    <location>
        <begin position="424"/>
        <end position="496"/>
    </location>
</feature>
<dbReference type="Gene3D" id="3.10.590.10">
    <property type="entry name" value="ph1033 like domains"/>
    <property type="match status" value="1"/>
</dbReference>
<dbReference type="GO" id="GO:1990247">
    <property type="term" value="F:N6-methyladenosine-containing RNA reader activity"/>
    <property type="evidence" value="ECO:0007669"/>
    <property type="project" value="TreeGrafter"/>
</dbReference>
<dbReference type="GO" id="GO:0048024">
    <property type="term" value="P:regulation of mRNA splicing, via spliceosome"/>
    <property type="evidence" value="ECO:0007669"/>
    <property type="project" value="TreeGrafter"/>
</dbReference>
<feature type="region of interest" description="Disordered" evidence="1">
    <location>
        <begin position="280"/>
        <end position="358"/>
    </location>
</feature>
<dbReference type="GO" id="GO:0003729">
    <property type="term" value="F:mRNA binding"/>
    <property type="evidence" value="ECO:0007669"/>
    <property type="project" value="TreeGrafter"/>
</dbReference>
<feature type="compositionally biased region" description="Basic and acidic residues" evidence="1">
    <location>
        <begin position="308"/>
        <end position="328"/>
    </location>
</feature>
<dbReference type="Pfam" id="PF04146">
    <property type="entry name" value="YTH"/>
    <property type="match status" value="1"/>
</dbReference>
<dbReference type="GO" id="GO:0000398">
    <property type="term" value="P:mRNA splicing, via spliceosome"/>
    <property type="evidence" value="ECO:0007669"/>
    <property type="project" value="TreeGrafter"/>
</dbReference>
<accession>A0A2B7XA21</accession>
<feature type="compositionally biased region" description="Polar residues" evidence="1">
    <location>
        <begin position="154"/>
        <end position="164"/>
    </location>
</feature>
<feature type="region of interest" description="Disordered" evidence="1">
    <location>
        <begin position="79"/>
        <end position="197"/>
    </location>
</feature>
<sequence>MTDNNASNIYPSFSAHLDGISDLSSSLVGPSPLFQSQFTQPWQGEVTPFTDGRGDNRYYDTSQIHSFVSYDGQQDASVYNQSQGTLGNPQRRTTSGSGDRASELSSEELLQEKRAKAMASLSQRRTASRGADPNGSDKAYGGSGAQSSSTAQGINSTIDQVKPTNGSAAGGSAANSNEDSSASAAQGKHHTSTHQVASAEDIDGLLAEGRVSATANALKASKKDQNSGDSVDTQRTSVSQNGNGPSTINKSTIIKHQPTNGNGVKLESDGLKAKHSLVTDEASKSNMAGNGDITSHRDLKRTLSGQDSRADLKSYPERRIYEPPRRAFTDSSAYRPVTKGEGPQSGNHSGKQSSPLTANNHEIDNEFAKLQPSEVEELREWLMHTGFWDEAYRRRTLDRNKRLAALEREKENIMREELQEREAMAKNSDWAPFLPPRSQSFDNHGHESRASPSMPPPSHITKVNTTSSTKLGDAKKDSNTRLSDESPSSHVSPSSVIKRQYSDLDHDPHHERAGKLLRADVNGNSRNGTHNTEATDFMNKDRKNFIKERKPSDGDDSLLEEGETKSSHRESSGGWGKPYDPFVYGSRHHGDEDDMDSYEIRGGSWRGRGRGRGRGTIRGRGRGRGGFSGTFDRELTRTSSHSEYAGSDKLNLGGKGVTYFLIKCPEFAMVEAALKERTWSTQPKNIVKFAEAFDTSRHVILFFSVNQSGAYQGYARMESRPGAPGVTPPSWATDVDKALSPPFKISWINTKETPFRFVGHLENPFNDNHVVTYARDGQELEPECGRILCEILDEKRESY</sequence>
<feature type="compositionally biased region" description="Basic and acidic residues" evidence="1">
    <location>
        <begin position="538"/>
        <end position="553"/>
    </location>
</feature>
<dbReference type="OrthoDB" id="306690at2759"/>
<feature type="region of interest" description="Disordered" evidence="1">
    <location>
        <begin position="217"/>
        <end position="267"/>
    </location>
</feature>
<feature type="compositionally biased region" description="Polar residues" evidence="1">
    <location>
        <begin position="344"/>
        <end position="358"/>
    </location>
</feature>
<keyword evidence="4" id="KW-1185">Reference proteome</keyword>
<evidence type="ECO:0000313" key="3">
    <source>
        <dbReference type="EMBL" id="PGH08494.1"/>
    </source>
</evidence>
<dbReference type="EMBL" id="PDNB01000101">
    <property type="protein sequence ID" value="PGH08494.1"/>
    <property type="molecule type" value="Genomic_DNA"/>
</dbReference>
<organism evidence="3 4">
    <name type="scientific">Helicocarpus griseus UAMH5409</name>
    <dbReference type="NCBI Taxonomy" id="1447875"/>
    <lineage>
        <taxon>Eukaryota</taxon>
        <taxon>Fungi</taxon>
        <taxon>Dikarya</taxon>
        <taxon>Ascomycota</taxon>
        <taxon>Pezizomycotina</taxon>
        <taxon>Eurotiomycetes</taxon>
        <taxon>Eurotiomycetidae</taxon>
        <taxon>Onygenales</taxon>
        <taxon>Ajellomycetaceae</taxon>
        <taxon>Helicocarpus</taxon>
    </lineage>
</organism>
<feature type="compositionally biased region" description="Polar residues" evidence="1">
    <location>
        <begin position="79"/>
        <end position="97"/>
    </location>
</feature>
<proteinExistence type="predicted"/>
<feature type="compositionally biased region" description="Polar residues" evidence="1">
    <location>
        <begin position="227"/>
        <end position="262"/>
    </location>
</feature>
<feature type="region of interest" description="Disordered" evidence="1">
    <location>
        <begin position="516"/>
        <end position="633"/>
    </location>
</feature>
<feature type="compositionally biased region" description="Polar residues" evidence="1">
    <location>
        <begin position="522"/>
        <end position="534"/>
    </location>
</feature>
<evidence type="ECO:0000313" key="4">
    <source>
        <dbReference type="Proteomes" id="UP000223968"/>
    </source>
</evidence>
<feature type="compositionally biased region" description="Basic residues" evidence="1">
    <location>
        <begin position="607"/>
        <end position="623"/>
    </location>
</feature>
<feature type="compositionally biased region" description="Polar residues" evidence="1">
    <location>
        <begin position="461"/>
        <end position="470"/>
    </location>
</feature>
<feature type="compositionally biased region" description="Low complexity" evidence="1">
    <location>
        <begin position="486"/>
        <end position="496"/>
    </location>
</feature>
<reference evidence="3 4" key="1">
    <citation type="submission" date="2017-10" db="EMBL/GenBank/DDBJ databases">
        <title>Comparative genomics in systemic dimorphic fungi from Ajellomycetaceae.</title>
        <authorList>
            <person name="Munoz J.F."/>
            <person name="Mcewen J.G."/>
            <person name="Clay O.K."/>
            <person name="Cuomo C.A."/>
        </authorList>
    </citation>
    <scope>NUCLEOTIDE SEQUENCE [LARGE SCALE GENOMIC DNA]</scope>
    <source>
        <strain evidence="3 4">UAMH5409</strain>
    </source>
</reference>
<dbReference type="InterPro" id="IPR007275">
    <property type="entry name" value="YTH_domain"/>
</dbReference>
<feature type="domain" description="YTH" evidence="2">
    <location>
        <begin position="657"/>
        <end position="792"/>
    </location>
</feature>
<dbReference type="STRING" id="1447875.A0A2B7XA21"/>
<dbReference type="InterPro" id="IPR045168">
    <property type="entry name" value="YTH_prot"/>
</dbReference>
<evidence type="ECO:0000256" key="1">
    <source>
        <dbReference type="SAM" id="MobiDB-lite"/>
    </source>
</evidence>
<feature type="compositionally biased region" description="Basic and acidic residues" evidence="1">
    <location>
        <begin position="472"/>
        <end position="484"/>
    </location>
</feature>
<dbReference type="PANTHER" id="PTHR12357:SF3">
    <property type="entry name" value="YTH DOMAIN-CONTAINING PROTEIN 1"/>
    <property type="match status" value="1"/>
</dbReference>
<dbReference type="GO" id="GO:0005654">
    <property type="term" value="C:nucleoplasm"/>
    <property type="evidence" value="ECO:0007669"/>
    <property type="project" value="TreeGrafter"/>
</dbReference>
<protein>
    <recommendedName>
        <fullName evidence="2">YTH domain-containing protein</fullName>
    </recommendedName>
</protein>